<sequence>MKEIKVFNRVPIFNEKQIEMQTEKQIRFLKAVHPQLTDTHWNEGRVELRPIKRDPNLKDYLRSFGSWHLGDKDVAELKKFLGAINGKGVDLYYSAFAFDYSMVVYDKDGNKKQKGKVNIENALFTSILAADFDGLPSEEFQREKQRLLDIGIETIDVFSGHGWQSIILLNHRVSDKEILKKFTTLMLAKGFKVDSAIVDAARVLRMPYSFNSKALDKKTKYYDPVNPLIIATTDHFWTERRYHVTEIFEKLNSLPDTIKQTNPLTEIDLKAISTAPISNSERKAEKEKVKREIEEVKQIKVETLKDVYSMLDFERLPLPIQKMLGGSQEGLRNKVMMFIIPFLRNTLGLSIQTIKEILALWGERCSPSLDADFVRSEVDRIYAKGFKGKFGKYTEELQKAYGYLEFNKYTKKNKIIIPNTFFEEYATLPDGAVRIYLAMKLAESLDGVKSFNKAEIQNYAQISESTFKRNMKPLVAMNFVSKRRACRRKGEDYAYYLNPYFSSVKGFTMLDNAVARLMLNVLTDGEIKLYSFLSKIVGEKECWTSQKYLAEETGKKGQSSISKMTDSLQRKGFITKRTTEKDGIKHSAYSLNY</sequence>
<dbReference type="Proteomes" id="UP001589776">
    <property type="component" value="Unassembled WGS sequence"/>
</dbReference>
<dbReference type="Pfam" id="PF13730">
    <property type="entry name" value="HTH_36"/>
    <property type="match status" value="1"/>
</dbReference>
<keyword evidence="1" id="KW-0175">Coiled coil</keyword>
<dbReference type="Gene3D" id="1.10.10.10">
    <property type="entry name" value="Winged helix-like DNA-binding domain superfamily/Winged helix DNA-binding domain"/>
    <property type="match status" value="1"/>
</dbReference>
<comment type="caution">
    <text evidence="2">The sequence shown here is derived from an EMBL/GenBank/DDBJ whole genome shotgun (WGS) entry which is preliminary data.</text>
</comment>
<protein>
    <submittedName>
        <fullName evidence="2">Helix-turn-helix domain-containing protein</fullName>
    </submittedName>
</protein>
<keyword evidence="3" id="KW-1185">Reference proteome</keyword>
<evidence type="ECO:0000256" key="1">
    <source>
        <dbReference type="SAM" id="Coils"/>
    </source>
</evidence>
<dbReference type="RefSeq" id="WP_377469200.1">
    <property type="nucleotide sequence ID" value="NZ_JBHLWN010000026.1"/>
</dbReference>
<reference evidence="2 3" key="1">
    <citation type="submission" date="2024-09" db="EMBL/GenBank/DDBJ databases">
        <authorList>
            <person name="Sun Q."/>
            <person name="Mori K."/>
        </authorList>
    </citation>
    <scope>NUCLEOTIDE SEQUENCE [LARGE SCALE GENOMIC DNA]</scope>
    <source>
        <strain evidence="2 3">CCM 7759</strain>
    </source>
</reference>
<organism evidence="2 3">
    <name type="scientific">Paenibacillus chartarius</name>
    <dbReference type="NCBI Taxonomy" id="747481"/>
    <lineage>
        <taxon>Bacteria</taxon>
        <taxon>Bacillati</taxon>
        <taxon>Bacillota</taxon>
        <taxon>Bacilli</taxon>
        <taxon>Bacillales</taxon>
        <taxon>Paenibacillaceae</taxon>
        <taxon>Paenibacillus</taxon>
    </lineage>
</organism>
<evidence type="ECO:0000313" key="2">
    <source>
        <dbReference type="EMBL" id="MFC0212112.1"/>
    </source>
</evidence>
<evidence type="ECO:0000313" key="3">
    <source>
        <dbReference type="Proteomes" id="UP001589776"/>
    </source>
</evidence>
<gene>
    <name evidence="2" type="ORF">ACFFK0_06525</name>
</gene>
<feature type="coiled-coil region" evidence="1">
    <location>
        <begin position="279"/>
        <end position="306"/>
    </location>
</feature>
<dbReference type="InterPro" id="IPR036388">
    <property type="entry name" value="WH-like_DNA-bd_sf"/>
</dbReference>
<name>A0ABV6DHL3_9BACL</name>
<proteinExistence type="predicted"/>
<accession>A0ABV6DHL3</accession>
<dbReference type="EMBL" id="JBHLWN010000026">
    <property type="protein sequence ID" value="MFC0212112.1"/>
    <property type="molecule type" value="Genomic_DNA"/>
</dbReference>